<gene>
    <name evidence="1" type="ORF">METZ01_LOCUS274199</name>
</gene>
<reference evidence="1" key="1">
    <citation type="submission" date="2018-05" db="EMBL/GenBank/DDBJ databases">
        <authorList>
            <person name="Lanie J.A."/>
            <person name="Ng W.-L."/>
            <person name="Kazmierczak K.M."/>
            <person name="Andrzejewski T.M."/>
            <person name="Davidsen T.M."/>
            <person name="Wayne K.J."/>
            <person name="Tettelin H."/>
            <person name="Glass J.I."/>
            <person name="Rusch D."/>
            <person name="Podicherti R."/>
            <person name="Tsui H.-C.T."/>
            <person name="Winkler M.E."/>
        </authorList>
    </citation>
    <scope>NUCLEOTIDE SEQUENCE</scope>
</reference>
<protein>
    <submittedName>
        <fullName evidence="1">Uncharacterized protein</fullName>
    </submittedName>
</protein>
<evidence type="ECO:0000313" key="1">
    <source>
        <dbReference type="EMBL" id="SVC21345.1"/>
    </source>
</evidence>
<dbReference type="AlphaFoldDB" id="A0A382KCM6"/>
<organism evidence="1">
    <name type="scientific">marine metagenome</name>
    <dbReference type="NCBI Taxonomy" id="408172"/>
    <lineage>
        <taxon>unclassified sequences</taxon>
        <taxon>metagenomes</taxon>
        <taxon>ecological metagenomes</taxon>
    </lineage>
</organism>
<proteinExistence type="predicted"/>
<name>A0A382KCM6_9ZZZZ</name>
<sequence>MPLVIFVASIALAVAQTGALHAQIP</sequence>
<accession>A0A382KCM6</accession>
<dbReference type="EMBL" id="UINC01079387">
    <property type="protein sequence ID" value="SVC21345.1"/>
    <property type="molecule type" value="Genomic_DNA"/>
</dbReference>
<feature type="non-terminal residue" evidence="1">
    <location>
        <position position="25"/>
    </location>
</feature>